<sequence>MNKKSVRKLLSLPVLFSFVVFTSCSKDSDVSADETSETEEIEQTDNETSSCDNATNYVFIEKDGLVKVEFENAEFSGDWKLKKDGNSFSGEGYMVWEGSQYLNAPGNSIASYTIKIQNPGTYRFLWSSAIKNGNNGTEHNDTWLRFNDAADFYGLKGTDSYVYPKDTGKTPNPNGSSKEGWFKVYRSGNNLDFIWMSRTSDNDAHDIYVEFDTAGAYVMEISPRSSNHGIDQFVLFKDTVAKDVAISTETAFSNIICD</sequence>
<keyword evidence="4" id="KW-1185">Reference proteome</keyword>
<dbReference type="EMBL" id="CP058595">
    <property type="protein sequence ID" value="QLG45186.1"/>
    <property type="molecule type" value="Genomic_DNA"/>
</dbReference>
<evidence type="ECO:0008006" key="5">
    <source>
        <dbReference type="Google" id="ProtNLM"/>
    </source>
</evidence>
<keyword evidence="2" id="KW-0732">Signal</keyword>
<evidence type="ECO:0000256" key="2">
    <source>
        <dbReference type="SAM" id="SignalP"/>
    </source>
</evidence>
<feature type="compositionally biased region" description="Acidic residues" evidence="1">
    <location>
        <begin position="30"/>
        <end position="45"/>
    </location>
</feature>
<dbReference type="Proteomes" id="UP000509302">
    <property type="component" value="Chromosome"/>
</dbReference>
<feature type="region of interest" description="Disordered" evidence="1">
    <location>
        <begin position="29"/>
        <end position="50"/>
    </location>
</feature>
<proteinExistence type="predicted"/>
<name>A0A7H9AP28_9FLAO</name>
<dbReference type="AlphaFoldDB" id="A0A7H9AP28"/>
<evidence type="ECO:0000313" key="3">
    <source>
        <dbReference type="EMBL" id="QLG45186.1"/>
    </source>
</evidence>
<accession>A0A7H9AP28</accession>
<feature type="chain" id="PRO_5028861826" description="Lipocalin family protein" evidence="2">
    <location>
        <begin position="26"/>
        <end position="258"/>
    </location>
</feature>
<dbReference type="PROSITE" id="PS51257">
    <property type="entry name" value="PROKAR_LIPOPROTEIN"/>
    <property type="match status" value="1"/>
</dbReference>
<organism evidence="3 4">
    <name type="scientific">Costertonia aggregata</name>
    <dbReference type="NCBI Taxonomy" id="343403"/>
    <lineage>
        <taxon>Bacteria</taxon>
        <taxon>Pseudomonadati</taxon>
        <taxon>Bacteroidota</taxon>
        <taxon>Flavobacteriia</taxon>
        <taxon>Flavobacteriales</taxon>
        <taxon>Flavobacteriaceae</taxon>
        <taxon>Costertonia</taxon>
    </lineage>
</organism>
<reference evidence="3 4" key="1">
    <citation type="journal article" date="2006" name="Int. J. Syst. Evol. Microbiol.">
        <title>Costertonia aggregata gen. nov., sp. nov., a mesophilic marine bacterium of the family Flavobacteriaceae, isolated from a mature biofilm.</title>
        <authorList>
            <person name="Kwon K.K."/>
            <person name="Lee Y.K."/>
            <person name="Lee H.K."/>
        </authorList>
    </citation>
    <scope>NUCLEOTIDE SEQUENCE [LARGE SCALE GENOMIC DNA]</scope>
    <source>
        <strain evidence="3 4">KCCM 42265</strain>
    </source>
</reference>
<dbReference type="RefSeq" id="WP_179241476.1">
    <property type="nucleotide sequence ID" value="NZ_CP058595.1"/>
</dbReference>
<gene>
    <name evidence="3" type="ORF">HYG79_07430</name>
</gene>
<protein>
    <recommendedName>
        <fullName evidence="5">Lipocalin family protein</fullName>
    </recommendedName>
</protein>
<dbReference type="Gene3D" id="2.60.120.260">
    <property type="entry name" value="Galactose-binding domain-like"/>
    <property type="match status" value="1"/>
</dbReference>
<evidence type="ECO:0000313" key="4">
    <source>
        <dbReference type="Proteomes" id="UP000509302"/>
    </source>
</evidence>
<feature type="signal peptide" evidence="2">
    <location>
        <begin position="1"/>
        <end position="25"/>
    </location>
</feature>
<evidence type="ECO:0000256" key="1">
    <source>
        <dbReference type="SAM" id="MobiDB-lite"/>
    </source>
</evidence>
<dbReference type="KEGG" id="cagg:HYG79_07430"/>